<reference evidence="2 3" key="1">
    <citation type="submission" date="2016-12" db="EMBL/GenBank/DDBJ databases">
        <title>The genomes of Aspergillus section Nigri reveals drivers in fungal speciation.</title>
        <authorList>
            <consortium name="DOE Joint Genome Institute"/>
            <person name="Vesth T.C."/>
            <person name="Nybo J."/>
            <person name="Theobald S."/>
            <person name="Brandl J."/>
            <person name="Frisvad J.C."/>
            <person name="Nielsen K.F."/>
            <person name="Lyhne E.K."/>
            <person name="Kogle M.E."/>
            <person name="Kuo A."/>
            <person name="Riley R."/>
            <person name="Clum A."/>
            <person name="Nolan M."/>
            <person name="Lipzen A."/>
            <person name="Salamov A."/>
            <person name="Henrissat B."/>
            <person name="Wiebenga A."/>
            <person name="De Vries R.P."/>
            <person name="Grigoriev I.V."/>
            <person name="Mortensen U.H."/>
            <person name="Andersen M.R."/>
            <person name="Baker S.E."/>
        </authorList>
    </citation>
    <scope>NUCLEOTIDE SEQUENCE [LARGE SCALE GENOMIC DNA]</scope>
    <source>
        <strain evidence="2 3">JOP 1030-1</strain>
    </source>
</reference>
<dbReference type="GO" id="GO:0005737">
    <property type="term" value="C:cytoplasm"/>
    <property type="evidence" value="ECO:0007669"/>
    <property type="project" value="TreeGrafter"/>
</dbReference>
<dbReference type="AlphaFoldDB" id="A0A319AUY9"/>
<dbReference type="RefSeq" id="XP_025435854.1">
    <property type="nucleotide sequence ID" value="XM_025580174.1"/>
</dbReference>
<gene>
    <name evidence="2" type="ORF">BP01DRAFT_8537</name>
</gene>
<evidence type="ECO:0000313" key="2">
    <source>
        <dbReference type="EMBL" id="PYH49872.1"/>
    </source>
</evidence>
<evidence type="ECO:0008006" key="4">
    <source>
        <dbReference type="Google" id="ProtNLM"/>
    </source>
</evidence>
<accession>A0A319AUY9</accession>
<organism evidence="2 3">
    <name type="scientific">Aspergillus saccharolyticus JOP 1030-1</name>
    <dbReference type="NCBI Taxonomy" id="1450539"/>
    <lineage>
        <taxon>Eukaryota</taxon>
        <taxon>Fungi</taxon>
        <taxon>Dikarya</taxon>
        <taxon>Ascomycota</taxon>
        <taxon>Pezizomycotina</taxon>
        <taxon>Eurotiomycetes</taxon>
        <taxon>Eurotiomycetidae</taxon>
        <taxon>Eurotiales</taxon>
        <taxon>Aspergillaceae</taxon>
        <taxon>Aspergillus</taxon>
        <taxon>Aspergillus subgen. Circumdati</taxon>
    </lineage>
</organism>
<dbReference type="GO" id="GO:0006044">
    <property type="term" value="P:N-acetylglucosamine metabolic process"/>
    <property type="evidence" value="ECO:0007669"/>
    <property type="project" value="TreeGrafter"/>
</dbReference>
<dbReference type="PANTHER" id="PTHR35020">
    <property type="entry name" value="N-ACETYLGLUCOSAMINE-INDUCED PROTEIN 1"/>
    <property type="match status" value="1"/>
</dbReference>
<keyword evidence="3" id="KW-1185">Reference proteome</keyword>
<evidence type="ECO:0000313" key="3">
    <source>
        <dbReference type="Proteomes" id="UP000248349"/>
    </source>
</evidence>
<feature type="region of interest" description="Disordered" evidence="1">
    <location>
        <begin position="108"/>
        <end position="129"/>
    </location>
</feature>
<protein>
    <recommendedName>
        <fullName evidence="4">N-acetylglucosamine-induced protein 1</fullName>
    </recommendedName>
</protein>
<dbReference type="InterPro" id="IPR022036">
    <property type="entry name" value="DUF3605"/>
</dbReference>
<dbReference type="EMBL" id="KZ821218">
    <property type="protein sequence ID" value="PYH49872.1"/>
    <property type="molecule type" value="Genomic_DNA"/>
</dbReference>
<name>A0A319AUY9_9EURO</name>
<sequence length="299" mass="34681">METMSPTVARSTTTLPPRQSDHFLGLGLGFKGPLTTVTDAETIPPTKQTDRKLPYWLVNVPPSHWPASCPSYLRDISQKNKDILSTPDHTYQRQGWDLVQELVRMSLPPSPPPAQPNPNRSLTHTHHCTSADTNRIDRFQRLPSDLRRYLEYKERIIAEYGSIMRFVVKERLQWGEGVQSDLQARGRPFEFDDDIRILYNDWPYGLEPDIVHLVVWTKFPLEEDPVVDDLTPRARREVEAFVRRTFCGRVPAEQVVWFRNWRSLKSVHAVEHFHVMLFRPDGAFVEEITRGDRPPHVVG</sequence>
<dbReference type="GeneID" id="37081403"/>
<dbReference type="Proteomes" id="UP000248349">
    <property type="component" value="Unassembled WGS sequence"/>
</dbReference>
<dbReference type="STRING" id="1450539.A0A319AUY9"/>
<dbReference type="PANTHER" id="PTHR35020:SF4">
    <property type="entry name" value="N-ACETYLGLUCOSAMINE-INDUCED PROTEIN 1"/>
    <property type="match status" value="1"/>
</dbReference>
<dbReference type="OrthoDB" id="10053431at2759"/>
<dbReference type="Pfam" id="PF12239">
    <property type="entry name" value="DUF3605"/>
    <property type="match status" value="1"/>
</dbReference>
<proteinExistence type="predicted"/>
<feature type="region of interest" description="Disordered" evidence="1">
    <location>
        <begin position="1"/>
        <end position="20"/>
    </location>
</feature>
<evidence type="ECO:0000256" key="1">
    <source>
        <dbReference type="SAM" id="MobiDB-lite"/>
    </source>
</evidence>
<feature type="compositionally biased region" description="Polar residues" evidence="1">
    <location>
        <begin position="1"/>
        <end position="17"/>
    </location>
</feature>